<dbReference type="GO" id="GO:0008270">
    <property type="term" value="F:zinc ion binding"/>
    <property type="evidence" value="ECO:0007669"/>
    <property type="project" value="UniProtKB-KW"/>
</dbReference>
<reference evidence="4" key="2">
    <citation type="submission" date="2017-11" db="EMBL/GenBank/DDBJ databases">
        <title>Coralsnake Venomics: Analyses of Venom Gland Transcriptomes and Proteomes of Six Brazilian Taxa.</title>
        <authorList>
            <person name="Aird S.D."/>
            <person name="Jorge da Silva N."/>
            <person name="Qiu L."/>
            <person name="Villar-Briones A."/>
            <person name="Aparecida-Saddi V."/>
            <person name="Campos-Telles M.P."/>
            <person name="Grau M."/>
            <person name="Mikheyev A.S."/>
        </authorList>
    </citation>
    <scope>NUCLEOTIDE SEQUENCE</scope>
    <source>
        <tissue evidence="4">Venom_gland</tissue>
    </source>
</reference>
<dbReference type="PROSITE" id="PS50157">
    <property type="entry name" value="ZINC_FINGER_C2H2_2"/>
    <property type="match status" value="1"/>
</dbReference>
<keyword evidence="1" id="KW-0863">Zinc-finger</keyword>
<feature type="domain" description="C2H2-type" evidence="3">
    <location>
        <begin position="95"/>
        <end position="122"/>
    </location>
</feature>
<proteinExistence type="predicted"/>
<evidence type="ECO:0000256" key="2">
    <source>
        <dbReference type="SAM" id="MobiDB-lite"/>
    </source>
</evidence>
<dbReference type="AlphaFoldDB" id="A0A2D4IJ96"/>
<sequence>MQFHKAAGVCDRQSPFRLLGQLTGKKVTKTLEGDAVPFTSSSEGLSFSNSPKPTANKIMSSDHSQDQPSTTNTSSNSEKATGLSYLGSEYCVLLFCCCICGFESTSKENLLDHMKEHEGEIINIILNKDHAATPSIN</sequence>
<organism evidence="4">
    <name type="scientific">Micrurus lemniscatus lemniscatus</name>
    <dbReference type="NCBI Taxonomy" id="129467"/>
    <lineage>
        <taxon>Eukaryota</taxon>
        <taxon>Metazoa</taxon>
        <taxon>Chordata</taxon>
        <taxon>Craniata</taxon>
        <taxon>Vertebrata</taxon>
        <taxon>Euteleostomi</taxon>
        <taxon>Lepidosauria</taxon>
        <taxon>Squamata</taxon>
        <taxon>Bifurcata</taxon>
        <taxon>Unidentata</taxon>
        <taxon>Episquamata</taxon>
        <taxon>Toxicofera</taxon>
        <taxon>Serpentes</taxon>
        <taxon>Colubroidea</taxon>
        <taxon>Elapidae</taxon>
        <taxon>Elapinae</taxon>
        <taxon>Micrurus</taxon>
    </lineage>
</organism>
<keyword evidence="1" id="KW-0479">Metal-binding</keyword>
<protein>
    <recommendedName>
        <fullName evidence="3">C2H2-type domain-containing protein</fullName>
    </recommendedName>
</protein>
<accession>A0A2D4IJ96</accession>
<evidence type="ECO:0000313" key="4">
    <source>
        <dbReference type="EMBL" id="LAA84279.1"/>
    </source>
</evidence>
<feature type="compositionally biased region" description="Polar residues" evidence="2">
    <location>
        <begin position="38"/>
        <end position="78"/>
    </location>
</feature>
<dbReference type="InterPro" id="IPR013087">
    <property type="entry name" value="Znf_C2H2_type"/>
</dbReference>
<name>A0A2D4IJ96_MICLE</name>
<evidence type="ECO:0000259" key="3">
    <source>
        <dbReference type="PROSITE" id="PS50157"/>
    </source>
</evidence>
<evidence type="ECO:0000256" key="1">
    <source>
        <dbReference type="PROSITE-ProRule" id="PRU00042"/>
    </source>
</evidence>
<reference evidence="4" key="1">
    <citation type="submission" date="2017-07" db="EMBL/GenBank/DDBJ databases">
        <authorList>
            <person name="Mikheyev A."/>
            <person name="Grau M."/>
        </authorList>
    </citation>
    <scope>NUCLEOTIDE SEQUENCE</scope>
    <source>
        <tissue evidence="4">Venom_gland</tissue>
    </source>
</reference>
<feature type="region of interest" description="Disordered" evidence="2">
    <location>
        <begin position="36"/>
        <end position="78"/>
    </location>
</feature>
<keyword evidence="1" id="KW-0862">Zinc</keyword>
<dbReference type="EMBL" id="IACK01110894">
    <property type="protein sequence ID" value="LAA84279.1"/>
    <property type="molecule type" value="Transcribed_RNA"/>
</dbReference>